<protein>
    <submittedName>
        <fullName evidence="6">DDE superfamily endonuclease</fullName>
    </submittedName>
</protein>
<keyword evidence="6" id="KW-0255">Endonuclease</keyword>
<evidence type="ECO:0000313" key="6">
    <source>
        <dbReference type="EMBL" id="TWG08605.1"/>
    </source>
</evidence>
<feature type="domain" description="DDE Tnp4" evidence="4">
    <location>
        <begin position="102"/>
        <end position="258"/>
    </location>
</feature>
<evidence type="ECO:0000313" key="7">
    <source>
        <dbReference type="Proteomes" id="UP000316184"/>
    </source>
</evidence>
<evidence type="ECO:0000259" key="4">
    <source>
        <dbReference type="Pfam" id="PF13359"/>
    </source>
</evidence>
<proteinExistence type="predicted"/>
<keyword evidence="2" id="KW-0479">Metal-binding</keyword>
<feature type="region of interest" description="Disordered" evidence="3">
    <location>
        <begin position="189"/>
        <end position="218"/>
    </location>
</feature>
<dbReference type="InterPro" id="IPR027805">
    <property type="entry name" value="Transposase_HTH_dom"/>
</dbReference>
<evidence type="ECO:0000256" key="2">
    <source>
        <dbReference type="ARBA" id="ARBA00022723"/>
    </source>
</evidence>
<evidence type="ECO:0000256" key="3">
    <source>
        <dbReference type="SAM" id="MobiDB-lite"/>
    </source>
</evidence>
<feature type="compositionally biased region" description="Basic and acidic residues" evidence="3">
    <location>
        <begin position="192"/>
        <end position="205"/>
    </location>
</feature>
<organism evidence="6 7">
    <name type="scientific">Saccharopolyspora dendranthemae</name>
    <dbReference type="NCBI Taxonomy" id="1181886"/>
    <lineage>
        <taxon>Bacteria</taxon>
        <taxon>Bacillati</taxon>
        <taxon>Actinomycetota</taxon>
        <taxon>Actinomycetes</taxon>
        <taxon>Pseudonocardiales</taxon>
        <taxon>Pseudonocardiaceae</taxon>
        <taxon>Saccharopolyspora</taxon>
    </lineage>
</organism>
<keyword evidence="6" id="KW-0540">Nuclease</keyword>
<dbReference type="Proteomes" id="UP000316184">
    <property type="component" value="Unassembled WGS sequence"/>
</dbReference>
<keyword evidence="6" id="KW-0378">Hydrolase</keyword>
<dbReference type="OrthoDB" id="3699454at2"/>
<comment type="caution">
    <text evidence="6">The sequence shown here is derived from an EMBL/GenBank/DDBJ whole genome shotgun (WGS) entry which is preliminary data.</text>
</comment>
<dbReference type="GO" id="GO:0004519">
    <property type="term" value="F:endonuclease activity"/>
    <property type="evidence" value="ECO:0007669"/>
    <property type="project" value="UniProtKB-KW"/>
</dbReference>
<evidence type="ECO:0000256" key="1">
    <source>
        <dbReference type="ARBA" id="ARBA00001968"/>
    </source>
</evidence>
<dbReference type="Pfam" id="PF13359">
    <property type="entry name" value="DDE_Tnp_4"/>
    <property type="match status" value="1"/>
</dbReference>
<feature type="domain" description="Transposase Helix-turn-helix" evidence="5">
    <location>
        <begin position="35"/>
        <end position="82"/>
    </location>
</feature>
<dbReference type="AlphaFoldDB" id="A0A561VAF1"/>
<comment type="cofactor">
    <cofactor evidence="1">
        <name>a divalent metal cation</name>
        <dbReference type="ChEBI" id="CHEBI:60240"/>
    </cofactor>
</comment>
<evidence type="ECO:0000259" key="5">
    <source>
        <dbReference type="Pfam" id="PF13613"/>
    </source>
</evidence>
<dbReference type="RefSeq" id="WP_145737355.1">
    <property type="nucleotide sequence ID" value="NZ_VIWX01000001.1"/>
</dbReference>
<reference evidence="6 7" key="1">
    <citation type="submission" date="2019-06" db="EMBL/GenBank/DDBJ databases">
        <title>Sequencing the genomes of 1000 actinobacteria strains.</title>
        <authorList>
            <person name="Klenk H.-P."/>
        </authorList>
    </citation>
    <scope>NUCLEOTIDE SEQUENCE [LARGE SCALE GENOMIC DNA]</scope>
    <source>
        <strain evidence="6 7">DSM 46699</strain>
    </source>
</reference>
<dbReference type="Pfam" id="PF13613">
    <property type="entry name" value="HTH_Tnp_4"/>
    <property type="match status" value="1"/>
</dbReference>
<keyword evidence="7" id="KW-1185">Reference proteome</keyword>
<dbReference type="EMBL" id="VIWX01000001">
    <property type="protein sequence ID" value="TWG08605.1"/>
    <property type="molecule type" value="Genomic_DNA"/>
</dbReference>
<accession>A0A561VAF1</accession>
<sequence length="265" mass="29439">MLSYPSSMSVSSRALNMLAEALRHERRARRTRWRRLEAGEQALLVLAYLRKGETYTDLAGGFGIGLATVFRYIREALDVLAAMAIPLTTAVELARRKAFVTLDGTLLRIDRVGMTGGRDRPFYSGKHKRHGLNVQVLADPAGRLIWTSPALPGARHDMGAAREHGIIDALNDAGVRVLADSAYRGAGANVEVPHRRPPRDPETGERRRRLSANEKAVNTAHARLRGPGERANAQLKSWRILRKIRSSPRHMTRLVDAIRSLIHAD</sequence>
<name>A0A561VAF1_9PSEU</name>
<dbReference type="GO" id="GO:0046872">
    <property type="term" value="F:metal ion binding"/>
    <property type="evidence" value="ECO:0007669"/>
    <property type="project" value="UniProtKB-KW"/>
</dbReference>
<gene>
    <name evidence="6" type="ORF">FHU35_111224</name>
</gene>
<dbReference type="InterPro" id="IPR027806">
    <property type="entry name" value="HARBI1_dom"/>
</dbReference>